<evidence type="ECO:0000313" key="3">
    <source>
        <dbReference type="Proteomes" id="UP000824998"/>
    </source>
</evidence>
<evidence type="ECO:0000313" key="2">
    <source>
        <dbReference type="EMBL" id="KAG9232364.1"/>
    </source>
</evidence>
<organism evidence="2 3">
    <name type="scientific">Amylocarpus encephaloides</name>
    <dbReference type="NCBI Taxonomy" id="45428"/>
    <lineage>
        <taxon>Eukaryota</taxon>
        <taxon>Fungi</taxon>
        <taxon>Dikarya</taxon>
        <taxon>Ascomycota</taxon>
        <taxon>Pezizomycotina</taxon>
        <taxon>Leotiomycetes</taxon>
        <taxon>Helotiales</taxon>
        <taxon>Helotiales incertae sedis</taxon>
        <taxon>Amylocarpus</taxon>
    </lineage>
</organism>
<dbReference type="PANTHER" id="PTHR24148:SF78">
    <property type="entry name" value="HETEROKARYON INCOMPATIBILITY DOMAIN-CONTAINING PROTEIN"/>
    <property type="match status" value="1"/>
</dbReference>
<comment type="caution">
    <text evidence="2">The sequence shown here is derived from an EMBL/GenBank/DDBJ whole genome shotgun (WGS) entry which is preliminary data.</text>
</comment>
<sequence>MCCKRRAARRNGAMVYQQRRKTLIRMIIEHFIEKREQKRAVGQNGTYETAFAKSPPRAGAAEEGRFVDVERVVEERDSWAGEEWDLVDEKKQLQMLEQSCVTGLVHVKATNAMSGYSYQSLLPDPGNIRLLRLKPDEDETAPIQCELFNYSLQKSNKGTLLYEALSYVWGDPKETSTIRLDGYRSIERIIWVDAVCIDQEKSQEKEHQIQLMAKIYGQATRVIVWLGEAADESDLAVEEIRIAGSKKSTDSLNEPVHGAILALLGRVWFRRIWVGDQTLATSPKLLKVNLGSILGKISLKNSGTALEDSQDVDIIFQNTLAQPGYIKEWSAHWTFHASARSIRDGGLVCLLQGASKPTVIRQYKDHFVIITIAVAPTIEVPMGGAHIKWPELLQSITTFPRDFLLIWDWEGSPERWQDRDYESLMEINSQVPKDSKTELEDDLHKATRVWNVVAILKDSEMDKEARQTLDLILENSTSVPAPEKHLDKIYITSLSLSFHIDCTGKEREESSSTLKDILGSLVVLSSQLSTYALGKLLHITKQEVNQTLVDLHTILDIPEDQTRLLSLHHPSFRHFLLSKDRCTDSKFWVDEKHAHRMLAENCIRLMSMSLKQDICGLGTPGVLTTDIKNTQVEQYLPSEVQYACVYWVQHLQKSDTQLYDNDRVYRFLEVYLLY</sequence>
<protein>
    <submittedName>
        <fullName evidence="2">Heterokaryon incompatibility protein-domain-containing protein</fullName>
    </submittedName>
</protein>
<dbReference type="Proteomes" id="UP000824998">
    <property type="component" value="Unassembled WGS sequence"/>
</dbReference>
<dbReference type="Pfam" id="PF06985">
    <property type="entry name" value="HET"/>
    <property type="match status" value="1"/>
</dbReference>
<feature type="domain" description="Heterokaryon incompatibility" evidence="1">
    <location>
        <begin position="186"/>
        <end position="274"/>
    </location>
</feature>
<accession>A0A9P8C3D0</accession>
<proteinExistence type="predicted"/>
<dbReference type="AlphaFoldDB" id="A0A9P8C3D0"/>
<dbReference type="InterPro" id="IPR010730">
    <property type="entry name" value="HET"/>
</dbReference>
<name>A0A9P8C3D0_9HELO</name>
<reference evidence="2" key="1">
    <citation type="journal article" date="2021" name="IMA Fungus">
        <title>Genomic characterization of three marine fungi, including Emericellopsis atlantica sp. nov. with signatures of a generalist lifestyle and marine biomass degradation.</title>
        <authorList>
            <person name="Hagestad O.C."/>
            <person name="Hou L."/>
            <person name="Andersen J.H."/>
            <person name="Hansen E.H."/>
            <person name="Altermark B."/>
            <person name="Li C."/>
            <person name="Kuhnert E."/>
            <person name="Cox R.J."/>
            <person name="Crous P.W."/>
            <person name="Spatafora J.W."/>
            <person name="Lail K."/>
            <person name="Amirebrahimi M."/>
            <person name="Lipzen A."/>
            <person name="Pangilinan J."/>
            <person name="Andreopoulos W."/>
            <person name="Hayes R.D."/>
            <person name="Ng V."/>
            <person name="Grigoriev I.V."/>
            <person name="Jackson S.A."/>
            <person name="Sutton T.D.S."/>
            <person name="Dobson A.D.W."/>
            <person name="Rama T."/>
        </authorList>
    </citation>
    <scope>NUCLEOTIDE SEQUENCE</scope>
    <source>
        <strain evidence="2">TRa018bII</strain>
    </source>
</reference>
<dbReference type="OrthoDB" id="194358at2759"/>
<dbReference type="InterPro" id="IPR052895">
    <property type="entry name" value="HetReg/Transcr_Mod"/>
</dbReference>
<evidence type="ECO:0000259" key="1">
    <source>
        <dbReference type="Pfam" id="PF06985"/>
    </source>
</evidence>
<gene>
    <name evidence="2" type="ORF">BJ875DRAFT_486131</name>
</gene>
<keyword evidence="3" id="KW-1185">Reference proteome</keyword>
<dbReference type="EMBL" id="MU251552">
    <property type="protein sequence ID" value="KAG9232364.1"/>
    <property type="molecule type" value="Genomic_DNA"/>
</dbReference>
<dbReference type="PANTHER" id="PTHR24148">
    <property type="entry name" value="ANKYRIN REPEAT DOMAIN-CONTAINING PROTEIN 39 HOMOLOG-RELATED"/>
    <property type="match status" value="1"/>
</dbReference>